<dbReference type="Proteomes" id="UP001190640">
    <property type="component" value="Chromosome 5"/>
</dbReference>
<evidence type="ECO:0000313" key="2">
    <source>
        <dbReference type="Proteomes" id="UP001190640"/>
    </source>
</evidence>
<protein>
    <submittedName>
        <fullName evidence="3">Uncharacterized protein LOC129330452</fullName>
    </submittedName>
</protein>
<sequence>MKRSLVCGVLLFCGFLSLSVGQECFEAIVRLNKESLENLIAATLASSNMADRITTLLNQPTLSGVLGNIPASSSPSMKCEIERFPDVKITKHADDELAAHVTLTFTITISDVAGVGTVVVEIEKNFMAVIGIGQDGFTFKHCSSPPGDGNINISSPEGLTQSVREAVMKLVKDQVAPVIDQNLCDLVKTALEGPLGDVLSKAFVPPDGTRFTFYNMETDDEYISFLLLMSKKEGEEEEREKCATSTTTSWKPLCPMKEGALADVTIDPSAIENHMMRMQSKSFAVDPNNPTGATFVPEKFSFVQTPDGLALNYVPHFTSCDAEDPNSCTHYSPGDCSLNIGITLQNNELKILSASHSCEENTDSAEPSDGQEWNCQKASCGLIGDQFPNVTM</sequence>
<evidence type="ECO:0000256" key="1">
    <source>
        <dbReference type="SAM" id="SignalP"/>
    </source>
</evidence>
<feature type="chain" id="PRO_5041695112" evidence="1">
    <location>
        <begin position="22"/>
        <end position="392"/>
    </location>
</feature>
<proteinExistence type="predicted"/>
<accession>A0AA97KZC6</accession>
<dbReference type="GeneID" id="129330452"/>
<dbReference type="RefSeq" id="XP_054836461.1">
    <property type="nucleotide sequence ID" value="XM_054980486.1"/>
</dbReference>
<evidence type="ECO:0000313" key="3">
    <source>
        <dbReference type="RefSeq" id="XP_054836461.1"/>
    </source>
</evidence>
<name>A0AA97KZC6_EUBMA</name>
<organism evidence="2 3">
    <name type="scientific">Eublepharis macularius</name>
    <name type="common">Leopard gecko</name>
    <name type="synonym">Cyrtodactylus macularius</name>
    <dbReference type="NCBI Taxonomy" id="481883"/>
    <lineage>
        <taxon>Eukaryota</taxon>
        <taxon>Metazoa</taxon>
        <taxon>Chordata</taxon>
        <taxon>Craniata</taxon>
        <taxon>Vertebrata</taxon>
        <taxon>Euteleostomi</taxon>
        <taxon>Lepidosauria</taxon>
        <taxon>Squamata</taxon>
        <taxon>Bifurcata</taxon>
        <taxon>Gekkota</taxon>
        <taxon>Eublepharidae</taxon>
        <taxon>Eublepharinae</taxon>
        <taxon>Eublepharis</taxon>
    </lineage>
</organism>
<reference evidence="3" key="1">
    <citation type="submission" date="2025-08" db="UniProtKB">
        <authorList>
            <consortium name="RefSeq"/>
        </authorList>
    </citation>
    <scope>IDENTIFICATION</scope>
    <source>
        <tissue evidence="3">Blood</tissue>
    </source>
</reference>
<dbReference type="KEGG" id="emc:129330452"/>
<dbReference type="AlphaFoldDB" id="A0AA97KZC6"/>
<gene>
    <name evidence="3" type="primary">LOC129330452</name>
</gene>
<keyword evidence="1" id="KW-0732">Signal</keyword>
<feature type="signal peptide" evidence="1">
    <location>
        <begin position="1"/>
        <end position="21"/>
    </location>
</feature>
<keyword evidence="2" id="KW-1185">Reference proteome</keyword>
<dbReference type="Gene3D" id="3.15.10.10">
    <property type="entry name" value="Bactericidal permeability-increasing protein, domain 1"/>
    <property type="match status" value="1"/>
</dbReference>